<dbReference type="EMBL" id="SMYL01000001">
    <property type="protein sequence ID" value="TDK68412.1"/>
    <property type="molecule type" value="Genomic_DNA"/>
</dbReference>
<gene>
    <name evidence="1" type="ORF">E2I14_02395</name>
</gene>
<dbReference type="RefSeq" id="WP_133325048.1">
    <property type="nucleotide sequence ID" value="NZ_SMYL01000001.1"/>
</dbReference>
<protein>
    <recommendedName>
        <fullName evidence="3">Protein glutaminase domain-containing protein</fullName>
    </recommendedName>
</protein>
<keyword evidence="2" id="KW-1185">Reference proteome</keyword>
<reference evidence="1 2" key="1">
    <citation type="submission" date="2019-03" db="EMBL/GenBank/DDBJ databases">
        <title>Sapientia aquatica gen. nov., sp. nov., isolated from a crater lake.</title>
        <authorList>
            <person name="Felfoldi T."/>
            <person name="Szabo A."/>
            <person name="Toth E."/>
            <person name="Schumann P."/>
            <person name="Keki Z."/>
            <person name="Marialigeti K."/>
            <person name="Mathe I."/>
        </authorList>
    </citation>
    <scope>NUCLEOTIDE SEQUENCE [LARGE SCALE GENOMIC DNA]</scope>
    <source>
        <strain evidence="1 2">SA-152</strain>
    </source>
</reference>
<name>A0A4R5W5J6_9BURK</name>
<evidence type="ECO:0000313" key="2">
    <source>
        <dbReference type="Proteomes" id="UP000294829"/>
    </source>
</evidence>
<evidence type="ECO:0008006" key="3">
    <source>
        <dbReference type="Google" id="ProtNLM"/>
    </source>
</evidence>
<evidence type="ECO:0000313" key="1">
    <source>
        <dbReference type="EMBL" id="TDK68412.1"/>
    </source>
</evidence>
<dbReference type="AlphaFoldDB" id="A0A4R5W5J6"/>
<sequence length="205" mass="23582">MKAHLFNDSSESKQGSSPSHTIAYAKLIAAAKKMRAKTVEQAHGTCLTMSLEFCIIAQQHNIPVFLVMWPVRHDPSFSDHWAVCINNSDVIDLTRIQIDPKPSADVIFKIESYPHNFSVPRFYLTKPLVDEYLSFKSSHLGKLPPILIKNLRNLMLQQDLSNANHFKNFSGIWSALWSYLKFRVSFGLSQFHDKLQKRHDELTKR</sequence>
<organism evidence="1 2">
    <name type="scientific">Sapientia aquatica</name>
    <dbReference type="NCBI Taxonomy" id="1549640"/>
    <lineage>
        <taxon>Bacteria</taxon>
        <taxon>Pseudomonadati</taxon>
        <taxon>Pseudomonadota</taxon>
        <taxon>Betaproteobacteria</taxon>
        <taxon>Burkholderiales</taxon>
        <taxon>Oxalobacteraceae</taxon>
        <taxon>Sapientia</taxon>
    </lineage>
</organism>
<accession>A0A4R5W5J6</accession>
<dbReference type="Proteomes" id="UP000294829">
    <property type="component" value="Unassembled WGS sequence"/>
</dbReference>
<comment type="caution">
    <text evidence="1">The sequence shown here is derived from an EMBL/GenBank/DDBJ whole genome shotgun (WGS) entry which is preliminary data.</text>
</comment>
<proteinExistence type="predicted"/>